<evidence type="ECO:0000256" key="3">
    <source>
        <dbReference type="ARBA" id="ARBA00023239"/>
    </source>
</evidence>
<dbReference type="Proteomes" id="UP000268229">
    <property type="component" value="Chromosome"/>
</dbReference>
<dbReference type="PANTHER" id="PTHR30124:SF0">
    <property type="entry name" value="MEMBRANE-BOUND LYTIC MUREIN TRANSGLYCOSYLASE A"/>
    <property type="match status" value="1"/>
</dbReference>
<gene>
    <name evidence="8" type="primary">mltA</name>
    <name evidence="8" type="ORF">NCTC12227_02011</name>
</gene>
<dbReference type="GO" id="GO:0009253">
    <property type="term" value="P:peptidoglycan catabolic process"/>
    <property type="evidence" value="ECO:0007669"/>
    <property type="project" value="TreeGrafter"/>
</dbReference>
<dbReference type="GO" id="GO:0019867">
    <property type="term" value="C:outer membrane"/>
    <property type="evidence" value="ECO:0007669"/>
    <property type="project" value="InterPro"/>
</dbReference>
<dbReference type="PIRSF" id="PIRSF019422">
    <property type="entry name" value="MltA"/>
    <property type="match status" value="1"/>
</dbReference>
<keyword evidence="9" id="KW-1185">Reference proteome</keyword>
<keyword evidence="4" id="KW-0961">Cell wall biogenesis/degradation</keyword>
<feature type="transmembrane region" description="Helical" evidence="6">
    <location>
        <begin position="21"/>
        <end position="39"/>
    </location>
</feature>
<sequence>MLTRPVSDGLNIQQTMNRQKIYRVALLGIAAAVLAACSFKKSKPPVTTLPPAAKVPPVTTPGMPMPAGTPAPQGHVHAPGGGASYKVVSYGELPQWQQQNFSDSLRSFRLGCEKLKSQQNWRNVCAQAAQTPYQDGAAKAFFEQYFTPWQVSGNGKLGGTITGYYEPVLHGDVKNTGKARFPVYGIPSDFVSVDLPASLRNSRATVRIRPTGQNKGVVDPAGQYTANLAKFPISERTRALKGRFVGSQFVPYYTRAQINGGALDGKAPILGYADDPVELFFLHIQGSGRLRTPDGRYIRLGFADKNEYPYVSIGRYMADRGYLTLAQTTMQGIKAYMQRNPQRLAEVLGQNPSYVFFRELPGNDDGPVGALGTPLMGQYAGAVDRHYITLGAPLFVATTHPVSNYALNRLIMAQDTGSAIKGAVRVDYFWGYGDEAGAVAGRQKHTGYVWQLLPNGVMPEYRP</sequence>
<evidence type="ECO:0000313" key="9">
    <source>
        <dbReference type="Proteomes" id="UP000268229"/>
    </source>
</evidence>
<organism evidence="8 9">
    <name type="scientific">Neisseria animaloris</name>
    <dbReference type="NCBI Taxonomy" id="326522"/>
    <lineage>
        <taxon>Bacteria</taxon>
        <taxon>Pseudomonadati</taxon>
        <taxon>Pseudomonadota</taxon>
        <taxon>Betaproteobacteria</taxon>
        <taxon>Neisseriales</taxon>
        <taxon>Neisseriaceae</taxon>
        <taxon>Neisseria</taxon>
    </lineage>
</organism>
<dbReference type="Pfam" id="PF03562">
    <property type="entry name" value="MltA"/>
    <property type="match status" value="1"/>
</dbReference>
<dbReference type="CDD" id="cd14485">
    <property type="entry name" value="mltA_like_LT_A"/>
    <property type="match status" value="1"/>
</dbReference>
<keyword evidence="6" id="KW-0472">Membrane</keyword>
<dbReference type="Gene3D" id="2.40.240.50">
    <property type="entry name" value="Barwin-like endoglucanases"/>
    <property type="match status" value="1"/>
</dbReference>
<evidence type="ECO:0000256" key="5">
    <source>
        <dbReference type="ARBA" id="ARBA00030918"/>
    </source>
</evidence>
<keyword evidence="6" id="KW-0812">Transmembrane</keyword>
<keyword evidence="8" id="KW-0326">Glycosidase</keyword>
<keyword evidence="6" id="KW-1133">Transmembrane helix</keyword>
<dbReference type="Gene3D" id="2.40.50.270">
    <property type="entry name" value="transglycosylase MltA"/>
    <property type="match status" value="1"/>
</dbReference>
<dbReference type="GO" id="GO:0004553">
    <property type="term" value="F:hydrolase activity, hydrolyzing O-glycosyl compounds"/>
    <property type="evidence" value="ECO:0007669"/>
    <property type="project" value="InterPro"/>
</dbReference>
<evidence type="ECO:0000313" key="8">
    <source>
        <dbReference type="EMBL" id="VEJ22225.1"/>
    </source>
</evidence>
<dbReference type="KEGG" id="nani:NCTC12227_02011"/>
<dbReference type="GO" id="GO:0071555">
    <property type="term" value="P:cell wall organization"/>
    <property type="evidence" value="ECO:0007669"/>
    <property type="project" value="UniProtKB-KW"/>
</dbReference>
<dbReference type="STRING" id="326522.BWD08_04580"/>
<dbReference type="GO" id="GO:0008933">
    <property type="term" value="F:peptidoglycan lytic transglycosylase activity"/>
    <property type="evidence" value="ECO:0007669"/>
    <property type="project" value="TreeGrafter"/>
</dbReference>
<dbReference type="InterPro" id="IPR010611">
    <property type="entry name" value="3D_dom"/>
</dbReference>
<protein>
    <recommendedName>
        <fullName evidence="2">peptidoglycan lytic exotransglycosylase</fullName>
        <ecNumber evidence="2">4.2.2.n1</ecNumber>
    </recommendedName>
    <alternativeName>
        <fullName evidence="5">Murein hydrolase A</fullName>
    </alternativeName>
</protein>
<evidence type="ECO:0000256" key="1">
    <source>
        <dbReference type="ARBA" id="ARBA00001420"/>
    </source>
</evidence>
<dbReference type="GO" id="GO:0009254">
    <property type="term" value="P:peptidoglycan turnover"/>
    <property type="evidence" value="ECO:0007669"/>
    <property type="project" value="InterPro"/>
</dbReference>
<comment type="catalytic activity">
    <reaction evidence="1">
        <text>Exolytic cleavage of the (1-&gt;4)-beta-glycosidic linkage between N-acetylmuramic acid (MurNAc) and N-acetylglucosamine (GlcNAc) residues in peptidoglycan, from either the reducing or the non-reducing ends of the peptidoglycan chains, with concomitant formation of a 1,6-anhydrobond in the MurNAc residue.</text>
        <dbReference type="EC" id="4.2.2.n1"/>
    </reaction>
</comment>
<dbReference type="EC" id="4.2.2.n1" evidence="2"/>
<accession>A0A3S4ZDP8</accession>
<keyword evidence="8" id="KW-0449">Lipoprotein</keyword>
<dbReference type="SMART" id="SM00925">
    <property type="entry name" value="MltA"/>
    <property type="match status" value="1"/>
</dbReference>
<evidence type="ECO:0000256" key="4">
    <source>
        <dbReference type="ARBA" id="ARBA00023316"/>
    </source>
</evidence>
<keyword evidence="8" id="KW-0378">Hydrolase</keyword>
<name>A0A3S4ZDP8_9NEIS</name>
<dbReference type="AlphaFoldDB" id="A0A3S4ZDP8"/>
<dbReference type="PANTHER" id="PTHR30124">
    <property type="entry name" value="MEMBRANE-BOUND LYTIC MUREIN TRANSGLYCOSYLASE A"/>
    <property type="match status" value="1"/>
</dbReference>
<dbReference type="InterPro" id="IPR005300">
    <property type="entry name" value="MltA_B"/>
</dbReference>
<keyword evidence="3 8" id="KW-0456">Lyase</keyword>
<dbReference type="Gene3D" id="2.40.40.10">
    <property type="entry name" value="RlpA-like domain"/>
    <property type="match status" value="1"/>
</dbReference>
<dbReference type="InterPro" id="IPR026044">
    <property type="entry name" value="MltA"/>
</dbReference>
<proteinExistence type="predicted"/>
<evidence type="ECO:0000256" key="2">
    <source>
        <dbReference type="ARBA" id="ARBA00012587"/>
    </source>
</evidence>
<dbReference type="SUPFAM" id="SSF50685">
    <property type="entry name" value="Barwin-like endoglucanases"/>
    <property type="match status" value="1"/>
</dbReference>
<feature type="domain" description="Lytic transglycosylase MltA" evidence="7">
    <location>
        <begin position="168"/>
        <end position="358"/>
    </location>
</feature>
<dbReference type="CDD" id="cd14668">
    <property type="entry name" value="mlta_B"/>
    <property type="match status" value="1"/>
</dbReference>
<reference evidence="8 9" key="1">
    <citation type="submission" date="2018-12" db="EMBL/GenBank/DDBJ databases">
        <authorList>
            <consortium name="Pathogen Informatics"/>
        </authorList>
    </citation>
    <scope>NUCLEOTIDE SEQUENCE [LARGE SCALE GENOMIC DNA]</scope>
    <source>
        <strain evidence="8 9">NCTC12227</strain>
    </source>
</reference>
<evidence type="ECO:0000259" key="7">
    <source>
        <dbReference type="SMART" id="SM00925"/>
    </source>
</evidence>
<dbReference type="Pfam" id="PF06725">
    <property type="entry name" value="3D"/>
    <property type="match status" value="1"/>
</dbReference>
<dbReference type="EMBL" id="LR134516">
    <property type="protein sequence ID" value="VEJ22225.1"/>
    <property type="molecule type" value="Genomic_DNA"/>
</dbReference>
<dbReference type="InterPro" id="IPR036908">
    <property type="entry name" value="RlpA-like_sf"/>
</dbReference>
<evidence type="ECO:0000256" key="6">
    <source>
        <dbReference type="SAM" id="Phobius"/>
    </source>
</evidence>